<name>A0A5C3NC45_9AGAM</name>
<evidence type="ECO:0000256" key="1">
    <source>
        <dbReference type="SAM" id="MobiDB-lite"/>
    </source>
</evidence>
<evidence type="ECO:0008006" key="4">
    <source>
        <dbReference type="Google" id="ProtNLM"/>
    </source>
</evidence>
<dbReference type="Proteomes" id="UP000305948">
    <property type="component" value="Unassembled WGS sequence"/>
</dbReference>
<dbReference type="STRING" id="5364.A0A5C3NC45"/>
<reference evidence="2 3" key="1">
    <citation type="journal article" date="2019" name="Nat. Ecol. Evol.">
        <title>Megaphylogeny resolves global patterns of mushroom evolution.</title>
        <authorList>
            <person name="Varga T."/>
            <person name="Krizsan K."/>
            <person name="Foldi C."/>
            <person name="Dima B."/>
            <person name="Sanchez-Garcia M."/>
            <person name="Sanchez-Ramirez S."/>
            <person name="Szollosi G.J."/>
            <person name="Szarkandi J.G."/>
            <person name="Papp V."/>
            <person name="Albert L."/>
            <person name="Andreopoulos W."/>
            <person name="Angelini C."/>
            <person name="Antonin V."/>
            <person name="Barry K.W."/>
            <person name="Bougher N.L."/>
            <person name="Buchanan P."/>
            <person name="Buyck B."/>
            <person name="Bense V."/>
            <person name="Catcheside P."/>
            <person name="Chovatia M."/>
            <person name="Cooper J."/>
            <person name="Damon W."/>
            <person name="Desjardin D."/>
            <person name="Finy P."/>
            <person name="Geml J."/>
            <person name="Haridas S."/>
            <person name="Hughes K."/>
            <person name="Justo A."/>
            <person name="Karasinski D."/>
            <person name="Kautmanova I."/>
            <person name="Kiss B."/>
            <person name="Kocsube S."/>
            <person name="Kotiranta H."/>
            <person name="LaButti K.M."/>
            <person name="Lechner B.E."/>
            <person name="Liimatainen K."/>
            <person name="Lipzen A."/>
            <person name="Lukacs Z."/>
            <person name="Mihaltcheva S."/>
            <person name="Morgado L.N."/>
            <person name="Niskanen T."/>
            <person name="Noordeloos M.E."/>
            <person name="Ohm R.A."/>
            <person name="Ortiz-Santana B."/>
            <person name="Ovrebo C."/>
            <person name="Racz N."/>
            <person name="Riley R."/>
            <person name="Savchenko A."/>
            <person name="Shiryaev A."/>
            <person name="Soop K."/>
            <person name="Spirin V."/>
            <person name="Szebenyi C."/>
            <person name="Tomsovsky M."/>
            <person name="Tulloss R.E."/>
            <person name="Uehling J."/>
            <person name="Grigoriev I.V."/>
            <person name="Vagvolgyi C."/>
            <person name="Papp T."/>
            <person name="Martin F.M."/>
            <person name="Miettinen O."/>
            <person name="Hibbett D.S."/>
            <person name="Nagy L.G."/>
        </authorList>
    </citation>
    <scope>NUCLEOTIDE SEQUENCE [LARGE SCALE GENOMIC DNA]</scope>
    <source>
        <strain evidence="2 3">OMC1185</strain>
    </source>
</reference>
<dbReference type="EMBL" id="ML213506">
    <property type="protein sequence ID" value="TFK54565.1"/>
    <property type="molecule type" value="Genomic_DNA"/>
</dbReference>
<dbReference type="AlphaFoldDB" id="A0A5C3NC45"/>
<gene>
    <name evidence="2" type="ORF">OE88DRAFT_1655298</name>
</gene>
<organism evidence="2 3">
    <name type="scientific">Heliocybe sulcata</name>
    <dbReference type="NCBI Taxonomy" id="5364"/>
    <lineage>
        <taxon>Eukaryota</taxon>
        <taxon>Fungi</taxon>
        <taxon>Dikarya</taxon>
        <taxon>Basidiomycota</taxon>
        <taxon>Agaricomycotina</taxon>
        <taxon>Agaricomycetes</taxon>
        <taxon>Gloeophyllales</taxon>
        <taxon>Gloeophyllaceae</taxon>
        <taxon>Heliocybe</taxon>
    </lineage>
</organism>
<proteinExistence type="predicted"/>
<evidence type="ECO:0000313" key="2">
    <source>
        <dbReference type="EMBL" id="TFK54565.1"/>
    </source>
</evidence>
<keyword evidence="3" id="KW-1185">Reference proteome</keyword>
<feature type="region of interest" description="Disordered" evidence="1">
    <location>
        <begin position="1"/>
        <end position="30"/>
    </location>
</feature>
<accession>A0A5C3NC45</accession>
<evidence type="ECO:0000313" key="3">
    <source>
        <dbReference type="Proteomes" id="UP000305948"/>
    </source>
</evidence>
<protein>
    <recommendedName>
        <fullName evidence="4">Zn(2)-C6 fungal-type domain-containing protein</fullName>
    </recommendedName>
</protein>
<dbReference type="OrthoDB" id="39175at2759"/>
<sequence length="63" mass="6462">MSTSPTPADKRASAESPSAGAKPASTTAKKVCEKKPVLACLFCRGRKIACGPPLPGSKDKTCK</sequence>